<evidence type="ECO:0000256" key="1">
    <source>
        <dbReference type="SAM" id="Phobius"/>
    </source>
</evidence>
<keyword evidence="1" id="KW-0812">Transmembrane</keyword>
<accession>X1CSZ1</accession>
<name>X1CSZ1_9ZZZZ</name>
<protein>
    <submittedName>
        <fullName evidence="2">Uncharacterized protein</fullName>
    </submittedName>
</protein>
<keyword evidence="1" id="KW-0472">Membrane</keyword>
<reference evidence="2" key="1">
    <citation type="journal article" date="2014" name="Front. Microbiol.">
        <title>High frequency of phylogenetically diverse reductive dehalogenase-homologous genes in deep subseafloor sedimentary metagenomes.</title>
        <authorList>
            <person name="Kawai M."/>
            <person name="Futagami T."/>
            <person name="Toyoda A."/>
            <person name="Takaki Y."/>
            <person name="Nishi S."/>
            <person name="Hori S."/>
            <person name="Arai W."/>
            <person name="Tsubouchi T."/>
            <person name="Morono Y."/>
            <person name="Uchiyama I."/>
            <person name="Ito T."/>
            <person name="Fujiyama A."/>
            <person name="Inagaki F."/>
            <person name="Takami H."/>
        </authorList>
    </citation>
    <scope>NUCLEOTIDE SEQUENCE</scope>
    <source>
        <strain evidence="2">Expedition CK06-06</strain>
    </source>
</reference>
<evidence type="ECO:0000313" key="2">
    <source>
        <dbReference type="EMBL" id="GAG87361.1"/>
    </source>
</evidence>
<dbReference type="EMBL" id="BART01010278">
    <property type="protein sequence ID" value="GAG87361.1"/>
    <property type="molecule type" value="Genomic_DNA"/>
</dbReference>
<comment type="caution">
    <text evidence="2">The sequence shown here is derived from an EMBL/GenBank/DDBJ whole genome shotgun (WGS) entry which is preliminary data.</text>
</comment>
<feature type="transmembrane region" description="Helical" evidence="1">
    <location>
        <begin position="12"/>
        <end position="33"/>
    </location>
</feature>
<proteinExistence type="predicted"/>
<dbReference type="AlphaFoldDB" id="X1CSZ1"/>
<keyword evidence="1" id="KW-1133">Transmembrane helix</keyword>
<organism evidence="2">
    <name type="scientific">marine sediment metagenome</name>
    <dbReference type="NCBI Taxonomy" id="412755"/>
    <lineage>
        <taxon>unclassified sequences</taxon>
        <taxon>metagenomes</taxon>
        <taxon>ecological metagenomes</taxon>
    </lineage>
</organism>
<feature type="transmembrane region" description="Helical" evidence="1">
    <location>
        <begin position="45"/>
        <end position="66"/>
    </location>
</feature>
<gene>
    <name evidence="2" type="ORF">S01H4_22427</name>
</gene>
<sequence>MTIVNTDANGYINSLFAIPSMVTILVKGFAIFFPIEPTYESLLSMFVYALIAILYIIGIIGVIMNLRSQGGITNVV</sequence>